<sequence>MSRRHPEWVFAGLTAAAAMNLDYTWSLLNDDRIYVASGAEGRGYTRSEVTTIFVASGETCMTRYVVDGAEVTVRTTTPARTLVDCALRYPFRLVLGMFDSAFCRKIADEESVLGECDRVRADCGPVFRLLHYTDARSENGGESLCRATLIDEGFAVPELQREFVDPANAWNVRRVDFVWHTADGRTIVLEYDGTRKYVDPVMTNRRDIQRVVAEEKSRDDMLLRAGVATVVHVTYDDVVNRGALWGKLTDAGVPQTGPIPFYERG</sequence>
<proteinExistence type="predicted"/>
<reference evidence="1 2" key="1">
    <citation type="journal article" date="2021" name="Environ. Microbiol.">
        <title>Genetic insights into the dark matter of the mammalian gut microbiota through targeted genome reconstruction.</title>
        <authorList>
            <person name="Lugli G.A."/>
            <person name="Alessandri G."/>
            <person name="Milani C."/>
            <person name="Viappiani A."/>
            <person name="Fontana F."/>
            <person name="Tarracchini C."/>
            <person name="Mancabelli L."/>
            <person name="Argentini C."/>
            <person name="Ruiz L."/>
            <person name="Margolles A."/>
            <person name="van Sinderen D."/>
            <person name="Turroni F."/>
            <person name="Ventura M."/>
        </authorList>
    </citation>
    <scope>NUCLEOTIDE SEQUENCE [LARGE SCALE GENOMIC DNA]</scope>
    <source>
        <strain evidence="1 2">MA2</strain>
    </source>
</reference>
<evidence type="ECO:0000313" key="2">
    <source>
        <dbReference type="Proteomes" id="UP000773064"/>
    </source>
</evidence>
<gene>
    <name evidence="1" type="ORF">JS528_03245</name>
</gene>
<name>A0ABS5UNF1_9BIFI</name>
<comment type="caution">
    <text evidence="1">The sequence shown here is derived from an EMBL/GenBank/DDBJ whole genome shotgun (WGS) entry which is preliminary data.</text>
</comment>
<dbReference type="Proteomes" id="UP000773064">
    <property type="component" value="Unassembled WGS sequence"/>
</dbReference>
<evidence type="ECO:0000313" key="1">
    <source>
        <dbReference type="EMBL" id="MBT1172393.1"/>
    </source>
</evidence>
<organism evidence="1 2">
    <name type="scientific">Bifidobacterium santillanense</name>
    <dbReference type="NCBI Taxonomy" id="2809028"/>
    <lineage>
        <taxon>Bacteria</taxon>
        <taxon>Bacillati</taxon>
        <taxon>Actinomycetota</taxon>
        <taxon>Actinomycetes</taxon>
        <taxon>Bifidobacteriales</taxon>
        <taxon>Bifidobacteriaceae</taxon>
        <taxon>Bifidobacterium</taxon>
    </lineage>
</organism>
<keyword evidence="2" id="KW-1185">Reference proteome</keyword>
<protein>
    <submittedName>
        <fullName evidence="1">CTP synthase</fullName>
    </submittedName>
</protein>
<accession>A0ABS5UNF1</accession>
<dbReference type="EMBL" id="JAFEJS010000002">
    <property type="protein sequence ID" value="MBT1172393.1"/>
    <property type="molecule type" value="Genomic_DNA"/>
</dbReference>